<evidence type="ECO:0000256" key="3">
    <source>
        <dbReference type="ARBA" id="ARBA00022692"/>
    </source>
</evidence>
<name>A0ABV7GEA6_9GAMM</name>
<evidence type="ECO:0000256" key="6">
    <source>
        <dbReference type="SAM" id="Phobius"/>
    </source>
</evidence>
<accession>A0ABV7GEA6</accession>
<protein>
    <submittedName>
        <fullName evidence="7">CbiQ family ECF transporter T component</fullName>
    </submittedName>
</protein>
<dbReference type="EMBL" id="JBHRTD010000015">
    <property type="protein sequence ID" value="MFC3139063.1"/>
    <property type="molecule type" value="Genomic_DNA"/>
</dbReference>
<feature type="transmembrane region" description="Helical" evidence="6">
    <location>
        <begin position="93"/>
        <end position="112"/>
    </location>
</feature>
<comment type="subcellular location">
    <subcellularLocation>
        <location evidence="1">Membrane</location>
        <topology evidence="1">Multi-pass membrane protein</topology>
    </subcellularLocation>
</comment>
<evidence type="ECO:0000313" key="8">
    <source>
        <dbReference type="Proteomes" id="UP001595621"/>
    </source>
</evidence>
<organism evidence="7 8">
    <name type="scientific">Shewanella submarina</name>
    <dbReference type="NCBI Taxonomy" id="2016376"/>
    <lineage>
        <taxon>Bacteria</taxon>
        <taxon>Pseudomonadati</taxon>
        <taxon>Pseudomonadota</taxon>
        <taxon>Gammaproteobacteria</taxon>
        <taxon>Alteromonadales</taxon>
        <taxon>Shewanellaceae</taxon>
        <taxon>Shewanella</taxon>
    </lineage>
</organism>
<keyword evidence="8" id="KW-1185">Reference proteome</keyword>
<sequence>MWARRKISVVERQPGQWCGTAIMLVTVMSACAFLLSDTALPLLALANLPMLIQGSRLGSLKGILVVFALQLLMTSLFYLLLYGWQSLPQAALVVFRLLLALIPGWWLSARFAPEQLGSSLARVLPSKWAFVLAATLSLLPHIQREAMEIYRLQCLRGAPITKRALRNPKNWLELGPCLLFPLLIELMKLSRQQALAAKSRHFGTHPKPTHWQAPEDL</sequence>
<gene>
    <name evidence="7" type="ORF">ACFOE0_12830</name>
</gene>
<dbReference type="InterPro" id="IPR003339">
    <property type="entry name" value="ABC/ECF_trnsptr_transmembrane"/>
</dbReference>
<keyword evidence="4 6" id="KW-1133">Transmembrane helix</keyword>
<comment type="similarity">
    <text evidence="2">Belongs to the CbiQ family.</text>
</comment>
<dbReference type="RefSeq" id="WP_248936840.1">
    <property type="nucleotide sequence ID" value="NZ_JAKILF010000006.1"/>
</dbReference>
<dbReference type="Proteomes" id="UP001595621">
    <property type="component" value="Unassembled WGS sequence"/>
</dbReference>
<reference evidence="8" key="1">
    <citation type="journal article" date="2019" name="Int. J. Syst. Evol. Microbiol.">
        <title>The Global Catalogue of Microorganisms (GCM) 10K type strain sequencing project: providing services to taxonomists for standard genome sequencing and annotation.</title>
        <authorList>
            <consortium name="The Broad Institute Genomics Platform"/>
            <consortium name="The Broad Institute Genome Sequencing Center for Infectious Disease"/>
            <person name="Wu L."/>
            <person name="Ma J."/>
        </authorList>
    </citation>
    <scope>NUCLEOTIDE SEQUENCE [LARGE SCALE GENOMIC DNA]</scope>
    <source>
        <strain evidence="8">KCTC 52277</strain>
    </source>
</reference>
<evidence type="ECO:0000256" key="5">
    <source>
        <dbReference type="ARBA" id="ARBA00023136"/>
    </source>
</evidence>
<feature type="transmembrane region" description="Helical" evidence="6">
    <location>
        <begin position="21"/>
        <end position="43"/>
    </location>
</feature>
<evidence type="ECO:0000256" key="2">
    <source>
        <dbReference type="ARBA" id="ARBA00008564"/>
    </source>
</evidence>
<evidence type="ECO:0000313" key="7">
    <source>
        <dbReference type="EMBL" id="MFC3139063.1"/>
    </source>
</evidence>
<dbReference type="Pfam" id="PF02361">
    <property type="entry name" value="CbiQ"/>
    <property type="match status" value="1"/>
</dbReference>
<comment type="caution">
    <text evidence="7">The sequence shown here is derived from an EMBL/GenBank/DDBJ whole genome shotgun (WGS) entry which is preliminary data.</text>
</comment>
<dbReference type="PROSITE" id="PS51257">
    <property type="entry name" value="PROKAR_LIPOPROTEIN"/>
    <property type="match status" value="1"/>
</dbReference>
<keyword evidence="5 6" id="KW-0472">Membrane</keyword>
<proteinExistence type="inferred from homology"/>
<evidence type="ECO:0000256" key="1">
    <source>
        <dbReference type="ARBA" id="ARBA00004141"/>
    </source>
</evidence>
<feature type="transmembrane region" description="Helical" evidence="6">
    <location>
        <begin position="63"/>
        <end position="81"/>
    </location>
</feature>
<evidence type="ECO:0000256" key="4">
    <source>
        <dbReference type="ARBA" id="ARBA00022989"/>
    </source>
</evidence>
<keyword evidence="3 6" id="KW-0812">Transmembrane</keyword>
<dbReference type="CDD" id="cd16914">
    <property type="entry name" value="EcfT"/>
    <property type="match status" value="1"/>
</dbReference>